<dbReference type="PATRIC" id="fig|1265738.3.peg.7026"/>
<keyword evidence="2" id="KW-1185">Reference proteome</keyword>
<evidence type="ECO:0000313" key="1">
    <source>
        <dbReference type="EMBL" id="EMI16022.1"/>
    </source>
</evidence>
<proteinExistence type="predicted"/>
<organism evidence="1 2">
    <name type="scientific">Rhodopirellula maiorica SM1</name>
    <dbReference type="NCBI Taxonomy" id="1265738"/>
    <lineage>
        <taxon>Bacteria</taxon>
        <taxon>Pseudomonadati</taxon>
        <taxon>Planctomycetota</taxon>
        <taxon>Planctomycetia</taxon>
        <taxon>Pirellulales</taxon>
        <taxon>Pirellulaceae</taxon>
        <taxon>Novipirellula</taxon>
    </lineage>
</organism>
<gene>
    <name evidence="1" type="ORF">RMSM_07046</name>
</gene>
<name>M5RKX2_9BACT</name>
<evidence type="ECO:0000313" key="2">
    <source>
        <dbReference type="Proteomes" id="UP000011991"/>
    </source>
</evidence>
<sequence>MPDEEMKRSYPSYVPAATLVAWKAANGVRRLGGHSPAAIAGVCGRMNSFGTAAKRFR</sequence>
<accession>M5RKX2</accession>
<protein>
    <submittedName>
        <fullName evidence="1">Uncharacterized protein</fullName>
    </submittedName>
</protein>
<dbReference type="AlphaFoldDB" id="M5RKX2"/>
<dbReference type="EMBL" id="ANOG01001007">
    <property type="protein sequence ID" value="EMI16022.1"/>
    <property type="molecule type" value="Genomic_DNA"/>
</dbReference>
<reference evidence="1 2" key="1">
    <citation type="journal article" date="2013" name="Mar. Genomics">
        <title>Expression of sulfatases in Rhodopirellula baltica and the diversity of sulfatases in the genus Rhodopirellula.</title>
        <authorList>
            <person name="Wegner C.E."/>
            <person name="Richter-Heitmann T."/>
            <person name="Klindworth A."/>
            <person name="Klockow C."/>
            <person name="Richter M."/>
            <person name="Achstetter T."/>
            <person name="Glockner F.O."/>
            <person name="Harder J."/>
        </authorList>
    </citation>
    <scope>NUCLEOTIDE SEQUENCE [LARGE SCALE GENOMIC DNA]</scope>
    <source>
        <strain evidence="1 2">SM1</strain>
    </source>
</reference>
<comment type="caution">
    <text evidence="1">The sequence shown here is derived from an EMBL/GenBank/DDBJ whole genome shotgun (WGS) entry which is preliminary data.</text>
</comment>
<dbReference type="Proteomes" id="UP000011991">
    <property type="component" value="Unassembled WGS sequence"/>
</dbReference>